<feature type="transmembrane region" description="Helical" evidence="2">
    <location>
        <begin position="216"/>
        <end position="235"/>
    </location>
</feature>
<reference evidence="3 4" key="1">
    <citation type="submission" date="2015-07" db="EMBL/GenBank/DDBJ databases">
        <title>Comparative genomics of the Sigatoka disease complex on banana suggests a link between parallel evolutionary changes in Pseudocercospora fijiensis and Pseudocercospora eumusae and increased virulence on the banana host.</title>
        <authorList>
            <person name="Chang T.-C."/>
            <person name="Salvucci A."/>
            <person name="Crous P.W."/>
            <person name="Stergiopoulos I."/>
        </authorList>
    </citation>
    <scope>NUCLEOTIDE SEQUENCE [LARGE SCALE GENOMIC DNA]</scope>
    <source>
        <strain evidence="3 4">CBS 116634</strain>
    </source>
</reference>
<dbReference type="OrthoDB" id="3946167at2759"/>
<dbReference type="AlphaFoldDB" id="A0A139IL50"/>
<gene>
    <name evidence="3" type="ORF">AC579_3413</name>
</gene>
<keyword evidence="2" id="KW-1133">Transmembrane helix</keyword>
<organism evidence="3 4">
    <name type="scientific">Pseudocercospora musae</name>
    <dbReference type="NCBI Taxonomy" id="113226"/>
    <lineage>
        <taxon>Eukaryota</taxon>
        <taxon>Fungi</taxon>
        <taxon>Dikarya</taxon>
        <taxon>Ascomycota</taxon>
        <taxon>Pezizomycotina</taxon>
        <taxon>Dothideomycetes</taxon>
        <taxon>Dothideomycetidae</taxon>
        <taxon>Mycosphaerellales</taxon>
        <taxon>Mycosphaerellaceae</taxon>
        <taxon>Pseudocercospora</taxon>
    </lineage>
</organism>
<name>A0A139IL50_9PEZI</name>
<accession>A0A139IL50</accession>
<dbReference type="EMBL" id="LFZO01000057">
    <property type="protein sequence ID" value="KXT15508.1"/>
    <property type="molecule type" value="Genomic_DNA"/>
</dbReference>
<sequence length="236" mass="23681">MNPILSPTASSTLSRLSGELTIAILSLSGTTVAATAVPLTTGPAVADGTTIAFRSDGITLSDGQVFSLGFDGLVDGSTTAKWTSVSIATSLPGTHQDLRRRQEEEASTPKDQPIQVEEPQTSSVPPNSPTNAYSSTAITGLSSPSPSSYTGLESSRSMTLTGTATSQITASITISTETTLSSITGTKTVTSSATQSGASATSSAGAGSSVQQQLSIAGWMVAVMGLLATIGGFIGL</sequence>
<keyword evidence="4" id="KW-1185">Reference proteome</keyword>
<evidence type="ECO:0000256" key="1">
    <source>
        <dbReference type="SAM" id="MobiDB-lite"/>
    </source>
</evidence>
<keyword evidence="2" id="KW-0812">Transmembrane</keyword>
<feature type="compositionally biased region" description="Basic and acidic residues" evidence="1">
    <location>
        <begin position="96"/>
        <end position="108"/>
    </location>
</feature>
<feature type="compositionally biased region" description="Polar residues" evidence="1">
    <location>
        <begin position="118"/>
        <end position="156"/>
    </location>
</feature>
<evidence type="ECO:0000313" key="4">
    <source>
        <dbReference type="Proteomes" id="UP000073492"/>
    </source>
</evidence>
<keyword evidence="2" id="KW-0472">Membrane</keyword>
<dbReference type="Proteomes" id="UP000073492">
    <property type="component" value="Unassembled WGS sequence"/>
</dbReference>
<feature type="region of interest" description="Disordered" evidence="1">
    <location>
        <begin position="93"/>
        <end position="156"/>
    </location>
</feature>
<evidence type="ECO:0000313" key="3">
    <source>
        <dbReference type="EMBL" id="KXT15508.1"/>
    </source>
</evidence>
<evidence type="ECO:0000256" key="2">
    <source>
        <dbReference type="SAM" id="Phobius"/>
    </source>
</evidence>
<proteinExistence type="predicted"/>
<protein>
    <submittedName>
        <fullName evidence="3">Uncharacterized protein</fullName>
    </submittedName>
</protein>
<comment type="caution">
    <text evidence="3">The sequence shown here is derived from an EMBL/GenBank/DDBJ whole genome shotgun (WGS) entry which is preliminary data.</text>
</comment>